<evidence type="ECO:0000313" key="4">
    <source>
        <dbReference type="Proteomes" id="UP000219285"/>
    </source>
</evidence>
<dbReference type="EMBL" id="CP052766">
    <property type="protein sequence ID" value="QJR82776.1"/>
    <property type="molecule type" value="Genomic_DNA"/>
</dbReference>
<dbReference type="InterPro" id="IPR023214">
    <property type="entry name" value="HAD_sf"/>
</dbReference>
<name>A0A6M4ML26_9ALTE</name>
<reference evidence="4" key="1">
    <citation type="submission" date="2014-12" db="EMBL/GenBank/DDBJ databases">
        <title>Complete genome sequence of a multi-drug resistant Klebsiella pneumoniae.</title>
        <authorList>
            <person name="Hua X."/>
            <person name="Chen Q."/>
            <person name="Li X."/>
            <person name="Feng Y."/>
            <person name="Ruan Z."/>
            <person name="Yu Y."/>
        </authorList>
    </citation>
    <scope>NUCLEOTIDE SEQUENCE [LARGE SCALE GENOMIC DNA]</scope>
    <source>
        <strain evidence="4">5.12</strain>
    </source>
</reference>
<sequence>MALAIVLSLSVTACANVPQQDFPTTVTKVSAFNDVNAAVTALNKRYGADQVLIVSDIDNTLLTSTSDLGGDIWYQWQREKLAIKPTEDEKVACLFEDTIGLLYELAPMQLTEQNVPALIRNWQQQGNTMVALTSRAPKYRAATERELERRGIDFTPSALAPLGASAPVFKEMRKREVSYMEGILMTSGLNKGEMLNGILDKMQRKFKAIVFVDDSQHNIDNMFDAFKNRNDVDMQIFHYDKVEADREAKYGSVLTQQQADKMASDWKMLSNTLNRIFPARALNSSCLSVN</sequence>
<dbReference type="SUPFAM" id="SSF56784">
    <property type="entry name" value="HAD-like"/>
    <property type="match status" value="1"/>
</dbReference>
<evidence type="ECO:0000313" key="3">
    <source>
        <dbReference type="EMBL" id="QJR82776.1"/>
    </source>
</evidence>
<proteinExistence type="predicted"/>
<reference evidence="3 4" key="2">
    <citation type="submission" date="2020-04" db="EMBL/GenBank/DDBJ databases">
        <title>Complete genome sequence of Alteromonas pelagimontana 5.12T.</title>
        <authorList>
            <person name="Sinha R.K."/>
            <person name="Krishnan K.P."/>
            <person name="Kurian J.P."/>
        </authorList>
    </citation>
    <scope>NUCLEOTIDE SEQUENCE [LARGE SCALE GENOMIC DNA]</scope>
    <source>
        <strain evidence="3 4">5.12</strain>
    </source>
</reference>
<keyword evidence="1 2" id="KW-0732">Signal</keyword>
<protein>
    <submittedName>
        <fullName evidence="3">DUF2608 domain-containing protein</fullName>
    </submittedName>
</protein>
<dbReference type="Pfam" id="PF11019">
    <property type="entry name" value="DUF2608"/>
    <property type="match status" value="1"/>
</dbReference>
<dbReference type="KEGG" id="apel:CA267_007750"/>
<organism evidence="3 4">
    <name type="scientific">Alteromonas pelagimontana</name>
    <dbReference type="NCBI Taxonomy" id="1858656"/>
    <lineage>
        <taxon>Bacteria</taxon>
        <taxon>Pseudomonadati</taxon>
        <taxon>Pseudomonadota</taxon>
        <taxon>Gammaproteobacteria</taxon>
        <taxon>Alteromonadales</taxon>
        <taxon>Alteromonadaceae</taxon>
        <taxon>Alteromonas/Salinimonas group</taxon>
        <taxon>Alteromonas</taxon>
    </lineage>
</organism>
<feature type="chain" id="PRO_5028992070" evidence="2">
    <location>
        <begin position="16"/>
        <end position="290"/>
    </location>
</feature>
<keyword evidence="4" id="KW-1185">Reference proteome</keyword>
<accession>A0A6M4ML26</accession>
<evidence type="ECO:0000256" key="2">
    <source>
        <dbReference type="SAM" id="SignalP"/>
    </source>
</evidence>
<gene>
    <name evidence="3" type="ORF">CA267_007750</name>
</gene>
<dbReference type="AlphaFoldDB" id="A0A6M4ML26"/>
<evidence type="ECO:0000256" key="1">
    <source>
        <dbReference type="ARBA" id="ARBA00022729"/>
    </source>
</evidence>
<dbReference type="Gene3D" id="3.40.50.1000">
    <property type="entry name" value="HAD superfamily/HAD-like"/>
    <property type="match status" value="1"/>
</dbReference>
<dbReference type="OrthoDB" id="7170926at2"/>
<feature type="signal peptide" evidence="2">
    <location>
        <begin position="1"/>
        <end position="15"/>
    </location>
</feature>
<dbReference type="InterPro" id="IPR036412">
    <property type="entry name" value="HAD-like_sf"/>
</dbReference>
<dbReference type="InterPro" id="IPR022565">
    <property type="entry name" value="DUF2608"/>
</dbReference>
<dbReference type="Proteomes" id="UP000219285">
    <property type="component" value="Chromosome"/>
</dbReference>